<dbReference type="InterPro" id="IPR009071">
    <property type="entry name" value="HMG_box_dom"/>
</dbReference>
<keyword evidence="8" id="KW-1185">Reference proteome</keyword>
<dbReference type="GO" id="GO:0006357">
    <property type="term" value="P:regulation of transcription by RNA polymerase II"/>
    <property type="evidence" value="ECO:0007669"/>
    <property type="project" value="TreeGrafter"/>
</dbReference>
<gene>
    <name evidence="9" type="primary">LOC114326838</name>
</gene>
<evidence type="ECO:0000313" key="7">
    <source>
        <dbReference type="EnsemblMetazoa" id="XP_028131100.1"/>
    </source>
</evidence>
<dbReference type="Gene3D" id="1.10.30.10">
    <property type="entry name" value="High mobility group box domain"/>
    <property type="match status" value="1"/>
</dbReference>
<feature type="domain" description="BTB" evidence="5">
    <location>
        <begin position="37"/>
        <end position="102"/>
    </location>
</feature>
<feature type="compositionally biased region" description="Basic and acidic residues" evidence="4">
    <location>
        <begin position="216"/>
        <end position="225"/>
    </location>
</feature>
<dbReference type="EnsemblMetazoa" id="XM_028275299.2">
    <property type="protein sequence ID" value="XP_028131100.1"/>
    <property type="gene ID" value="LOC114326838"/>
</dbReference>
<keyword evidence="3" id="KW-0238">DNA-binding</keyword>
<protein>
    <submittedName>
        <fullName evidence="9">Zinc finger and BTB domain-containing protein 14-like</fullName>
    </submittedName>
</protein>
<dbReference type="GeneID" id="114326838"/>
<evidence type="ECO:0000256" key="2">
    <source>
        <dbReference type="ARBA" id="ARBA00023242"/>
    </source>
</evidence>
<proteinExistence type="predicted"/>
<dbReference type="RefSeq" id="XP_028131100.1">
    <property type="nucleotide sequence ID" value="XM_028275299.1"/>
</dbReference>
<dbReference type="InterPro" id="IPR051095">
    <property type="entry name" value="Dros_DevTransReg"/>
</dbReference>
<dbReference type="GO" id="GO:0005634">
    <property type="term" value="C:nucleus"/>
    <property type="evidence" value="ECO:0007669"/>
    <property type="project" value="UniProtKB-SubCell"/>
</dbReference>
<reference evidence="7" key="2">
    <citation type="submission" date="2025-05" db="UniProtKB">
        <authorList>
            <consortium name="EnsemblMetazoa"/>
        </authorList>
    </citation>
    <scope>IDENTIFICATION</scope>
</reference>
<sequence length="299" mass="34462">MSSSKNSKGEQYHLRWNNFLHNMVQIFSDLKQEGQLVDVTLMCQEQQIKAHKIVLAACSDFFMNLFTTINDVHPIIKFSDISLSHLKKIVEFIYHGEVKVVDDDLHSVLTLGEMFGVKGLSAVKMKGQESSSNTPVNKPVNYTILNKYPTLTPIKNLRRPSLDESTNEPTQKKIKVESDSPNIEKPIIVIDDHKETDNTSSQMELIKQPTNYTRLQDIRSEDNNKNHTTKRKQNASKVSEKGPTERPNPFILFCKDWRKKLITEHPDEDFKRISIRLGSLWRSLTAETRESYYALARKT</sequence>
<evidence type="ECO:0000256" key="1">
    <source>
        <dbReference type="ARBA" id="ARBA00004123"/>
    </source>
</evidence>
<dbReference type="KEGG" id="dvv:114326838"/>
<dbReference type="AlphaFoldDB" id="A0A6P7FCH0"/>
<dbReference type="Pfam" id="PF00505">
    <property type="entry name" value="HMG_box"/>
    <property type="match status" value="1"/>
</dbReference>
<dbReference type="OrthoDB" id="6247875at2759"/>
<accession>A0A6P7FCH0</accession>
<evidence type="ECO:0000259" key="6">
    <source>
        <dbReference type="PROSITE" id="PS50118"/>
    </source>
</evidence>
<dbReference type="CDD" id="cd00084">
    <property type="entry name" value="HMG-box_SF"/>
    <property type="match status" value="1"/>
</dbReference>
<dbReference type="InterPro" id="IPR011333">
    <property type="entry name" value="SKP1/BTB/POZ_sf"/>
</dbReference>
<evidence type="ECO:0000256" key="4">
    <source>
        <dbReference type="SAM" id="MobiDB-lite"/>
    </source>
</evidence>
<reference evidence="9" key="1">
    <citation type="submission" date="2025-04" db="UniProtKB">
        <authorList>
            <consortium name="RefSeq"/>
        </authorList>
    </citation>
    <scope>IDENTIFICATION</scope>
    <source>
        <tissue evidence="9">Whole insect</tissue>
    </source>
</reference>
<dbReference type="PANTHER" id="PTHR23110">
    <property type="entry name" value="BTB DOMAIN TRANSCRIPTION FACTOR"/>
    <property type="match status" value="1"/>
</dbReference>
<evidence type="ECO:0000256" key="3">
    <source>
        <dbReference type="PROSITE-ProRule" id="PRU00267"/>
    </source>
</evidence>
<dbReference type="InParanoid" id="A0A6P7FCH0"/>
<dbReference type="PANTHER" id="PTHR23110:SF99">
    <property type="entry name" value="BROAD-COMPLEX CORE PROTEIN ISOFORM 6"/>
    <property type="match status" value="1"/>
</dbReference>
<dbReference type="SUPFAM" id="SSF47095">
    <property type="entry name" value="HMG-box"/>
    <property type="match status" value="1"/>
</dbReference>
<dbReference type="Pfam" id="PF00651">
    <property type="entry name" value="BTB"/>
    <property type="match status" value="1"/>
</dbReference>
<feature type="region of interest" description="Disordered" evidence="4">
    <location>
        <begin position="194"/>
        <end position="247"/>
    </location>
</feature>
<dbReference type="InterPro" id="IPR000210">
    <property type="entry name" value="BTB/POZ_dom"/>
</dbReference>
<keyword evidence="2 3" id="KW-0539">Nucleus</keyword>
<dbReference type="Proteomes" id="UP001652700">
    <property type="component" value="Unplaced"/>
</dbReference>
<dbReference type="InterPro" id="IPR036910">
    <property type="entry name" value="HMG_box_dom_sf"/>
</dbReference>
<comment type="subcellular location">
    <subcellularLocation>
        <location evidence="1">Nucleus</location>
    </subcellularLocation>
</comment>
<dbReference type="PROSITE" id="PS50097">
    <property type="entry name" value="BTB"/>
    <property type="match status" value="1"/>
</dbReference>
<dbReference type="PROSITE" id="PS50118">
    <property type="entry name" value="HMG_BOX_2"/>
    <property type="match status" value="1"/>
</dbReference>
<dbReference type="SUPFAM" id="SSF54695">
    <property type="entry name" value="POZ domain"/>
    <property type="match status" value="1"/>
</dbReference>
<feature type="compositionally biased region" description="Polar residues" evidence="4">
    <location>
        <begin position="198"/>
        <end position="214"/>
    </location>
</feature>
<organism evidence="9">
    <name type="scientific">Diabrotica virgifera virgifera</name>
    <name type="common">western corn rootworm</name>
    <dbReference type="NCBI Taxonomy" id="50390"/>
    <lineage>
        <taxon>Eukaryota</taxon>
        <taxon>Metazoa</taxon>
        <taxon>Ecdysozoa</taxon>
        <taxon>Arthropoda</taxon>
        <taxon>Hexapoda</taxon>
        <taxon>Insecta</taxon>
        <taxon>Pterygota</taxon>
        <taxon>Neoptera</taxon>
        <taxon>Endopterygota</taxon>
        <taxon>Coleoptera</taxon>
        <taxon>Polyphaga</taxon>
        <taxon>Cucujiformia</taxon>
        <taxon>Chrysomeloidea</taxon>
        <taxon>Chrysomelidae</taxon>
        <taxon>Galerucinae</taxon>
        <taxon>Diabroticina</taxon>
        <taxon>Diabroticites</taxon>
        <taxon>Diabrotica</taxon>
    </lineage>
</organism>
<dbReference type="Gene3D" id="3.30.710.10">
    <property type="entry name" value="Potassium Channel Kv1.1, Chain A"/>
    <property type="match status" value="1"/>
</dbReference>
<evidence type="ECO:0000313" key="8">
    <source>
        <dbReference type="Proteomes" id="UP001652700"/>
    </source>
</evidence>
<name>A0A6P7FCH0_DIAVI</name>
<dbReference type="GO" id="GO:0003677">
    <property type="term" value="F:DNA binding"/>
    <property type="evidence" value="ECO:0007669"/>
    <property type="project" value="UniProtKB-UniRule"/>
</dbReference>
<feature type="domain" description="HMG box" evidence="6">
    <location>
        <begin position="243"/>
        <end position="299"/>
    </location>
</feature>
<evidence type="ECO:0000259" key="5">
    <source>
        <dbReference type="PROSITE" id="PS50097"/>
    </source>
</evidence>
<dbReference type="CDD" id="cd18315">
    <property type="entry name" value="BTB_POZ_BAB-like"/>
    <property type="match status" value="1"/>
</dbReference>
<evidence type="ECO:0000313" key="9">
    <source>
        <dbReference type="RefSeq" id="XP_028131100.1"/>
    </source>
</evidence>
<dbReference type="SMART" id="SM00225">
    <property type="entry name" value="BTB"/>
    <property type="match status" value="1"/>
</dbReference>
<feature type="DNA-binding region" description="HMG box" evidence="3">
    <location>
        <begin position="243"/>
        <end position="299"/>
    </location>
</feature>